<dbReference type="RefSeq" id="WP_267093549.1">
    <property type="nucleotide sequence ID" value="NZ_CP099534.1"/>
</dbReference>
<accession>A0AA46SW30</accession>
<dbReference type="Proteomes" id="UP001164392">
    <property type="component" value="Chromosome"/>
</dbReference>
<proteinExistence type="predicted"/>
<dbReference type="PANTHER" id="PTHR48219">
    <property type="entry name" value="VACUOLAR PROTEIN SORTING-ASSOCIATED PROTEIN 62-RELATED"/>
    <property type="match status" value="1"/>
</dbReference>
<dbReference type="EMBL" id="CP099534">
    <property type="protein sequence ID" value="UYK89642.1"/>
    <property type="molecule type" value="Genomic_DNA"/>
</dbReference>
<gene>
    <name evidence="1" type="ORF">NG824_04150</name>
</gene>
<sequence length="201" mass="22034">MSFLCQGVCNSFDLNKQITDQGSRSGREISFWHPLVSGIGHGEDYFYTGLYATNNYANPPSPSGPVVVLQEYDSDKNLCLSAPLGFTTVWECEGNDSPCNLGIYNLQAPAGYIALGSIAVADFNTPPSLADYPSLMCVRDEFCQVVTLGKENLIWDNAESGADRNVLVWQLPYSGACFARGYQRSQGYPTDIQTFDLMLPP</sequence>
<reference evidence="1" key="1">
    <citation type="submission" date="2022-06" db="EMBL/GenBank/DDBJ databases">
        <title>Dynamics of rice microbiomes reveals core vertical transmitted seed endophytes.</title>
        <authorList>
            <person name="Liao K."/>
            <person name="Zhang X."/>
        </authorList>
    </citation>
    <scope>NUCLEOTIDE SEQUENCE</scope>
    <source>
        <strain evidence="1">JR3-14</strain>
    </source>
</reference>
<evidence type="ECO:0000313" key="1">
    <source>
        <dbReference type="EMBL" id="UYK89642.1"/>
    </source>
</evidence>
<dbReference type="PANTHER" id="PTHR48219:SF2">
    <property type="entry name" value="VACUOLAR PROTEIN SORTING-ASSOCIATED PROTEIN 62"/>
    <property type="match status" value="1"/>
</dbReference>
<name>A0AA46SW30_9XANT</name>
<organism evidence="1 2">
    <name type="scientific">Xanthomonas sacchari</name>
    <dbReference type="NCBI Taxonomy" id="56458"/>
    <lineage>
        <taxon>Bacteria</taxon>
        <taxon>Pseudomonadati</taxon>
        <taxon>Pseudomonadota</taxon>
        <taxon>Gammaproteobacteria</taxon>
        <taxon>Lysobacterales</taxon>
        <taxon>Lysobacteraceae</taxon>
        <taxon>Xanthomonas</taxon>
    </lineage>
</organism>
<protein>
    <submittedName>
        <fullName evidence="1">Vps62-related protein</fullName>
    </submittedName>
</protein>
<dbReference type="AlphaFoldDB" id="A0AA46SW30"/>
<evidence type="ECO:0000313" key="2">
    <source>
        <dbReference type="Proteomes" id="UP001164392"/>
    </source>
</evidence>